<feature type="transmembrane region" description="Helical" evidence="1">
    <location>
        <begin position="355"/>
        <end position="372"/>
    </location>
</feature>
<dbReference type="Proteomes" id="UP000773850">
    <property type="component" value="Unassembled WGS sequence"/>
</dbReference>
<proteinExistence type="predicted"/>
<name>A0ABQ7HJL3_GEOSE</name>
<feature type="transmembrane region" description="Helical" evidence="1">
    <location>
        <begin position="141"/>
        <end position="156"/>
    </location>
</feature>
<evidence type="ECO:0000256" key="1">
    <source>
        <dbReference type="SAM" id="Phobius"/>
    </source>
</evidence>
<feature type="transmembrane region" description="Helical" evidence="1">
    <location>
        <begin position="328"/>
        <end position="349"/>
    </location>
</feature>
<protein>
    <recommendedName>
        <fullName evidence="4">Oligosaccharide repeat unit polymerase</fullName>
    </recommendedName>
</protein>
<keyword evidence="1" id="KW-1133">Transmembrane helix</keyword>
<evidence type="ECO:0008006" key="4">
    <source>
        <dbReference type="Google" id="ProtNLM"/>
    </source>
</evidence>
<keyword evidence="1" id="KW-0812">Transmembrane</keyword>
<gene>
    <name evidence="2" type="ORF">GS8_679</name>
</gene>
<keyword evidence="1" id="KW-0472">Membrane</keyword>
<feature type="transmembrane region" description="Helical" evidence="1">
    <location>
        <begin position="35"/>
        <end position="63"/>
    </location>
</feature>
<feature type="transmembrane region" description="Helical" evidence="1">
    <location>
        <begin position="301"/>
        <end position="321"/>
    </location>
</feature>
<feature type="transmembrane region" description="Helical" evidence="1">
    <location>
        <begin position="209"/>
        <end position="228"/>
    </location>
</feature>
<dbReference type="EMBL" id="LUCS01000009">
    <property type="protein sequence ID" value="KAF6512380.1"/>
    <property type="molecule type" value="Genomic_DNA"/>
</dbReference>
<feature type="transmembrane region" description="Helical" evidence="1">
    <location>
        <begin position="83"/>
        <end position="104"/>
    </location>
</feature>
<evidence type="ECO:0000313" key="3">
    <source>
        <dbReference type="Proteomes" id="UP000773850"/>
    </source>
</evidence>
<feature type="transmembrane region" description="Helical" evidence="1">
    <location>
        <begin position="116"/>
        <end position="135"/>
    </location>
</feature>
<organism evidence="2 3">
    <name type="scientific">Geobacillus stearothermophilus</name>
    <name type="common">Bacillus stearothermophilus</name>
    <dbReference type="NCBI Taxonomy" id="1422"/>
    <lineage>
        <taxon>Bacteria</taxon>
        <taxon>Bacillati</taxon>
        <taxon>Bacillota</taxon>
        <taxon>Bacilli</taxon>
        <taxon>Bacillales</taxon>
        <taxon>Anoxybacillaceae</taxon>
        <taxon>Geobacillus</taxon>
    </lineage>
</organism>
<sequence>MFVIGSRLSYIIFVPLVNFGNKEDLTIVNKNPLPIIFLLLFVCAINIILIINTISSIGIDALISLTEGSGSGSYLRMQVNEVIANGRFGWVLPFSMAILLWSYWNIFNKDYDFKKNGLVILFILTCLIYLVSSMLTLTRGPIFNFVITIGSILFLIKSKQNELNISFVLKTIPTRIVILFGVFYIIQAIRTGMENTNENHSSIIDTLMGYFPASYNRLAAILSGVLVMPNSNTAYYTSQFLWDFPFLSRILGLYQIGRDIGLNLPTSAFSNWLEQFWAVEFAGLNSMYIWPTTFGFVYSDFGWYSVLWFAFYGVLCGFTYVQFLKRNIFGIIIYPYVVLSIVEWWGTVVIASRDILIYLFAVIFVFIVKIIFSRKKNASV</sequence>
<dbReference type="NCBIfam" id="TIGR04370">
    <property type="entry name" value="glyco_rpt_poly"/>
    <property type="match status" value="1"/>
</dbReference>
<evidence type="ECO:0000313" key="2">
    <source>
        <dbReference type="EMBL" id="KAF6512380.1"/>
    </source>
</evidence>
<keyword evidence="3" id="KW-1185">Reference proteome</keyword>
<feature type="transmembrane region" description="Helical" evidence="1">
    <location>
        <begin position="168"/>
        <end position="189"/>
    </location>
</feature>
<comment type="caution">
    <text evidence="2">The sequence shown here is derived from an EMBL/GenBank/DDBJ whole genome shotgun (WGS) entry which is preliminary data.</text>
</comment>
<reference evidence="2 3" key="1">
    <citation type="submission" date="2016-03" db="EMBL/GenBank/DDBJ databases">
        <title>Spore heat resistance.</title>
        <authorList>
            <person name="Boekhorst J."/>
            <person name="Berendsen E.M."/>
            <person name="Wells-Bennik M.H."/>
            <person name="Kuipers O.P."/>
        </authorList>
    </citation>
    <scope>NUCLEOTIDE SEQUENCE [LARGE SCALE GENOMIC DNA]</scope>
    <source>
        <strain evidence="2 3">GS8</strain>
    </source>
</reference>
<accession>A0ABQ7HJL3</accession>